<proteinExistence type="predicted"/>
<reference evidence="2" key="1">
    <citation type="submission" date="2022-11" db="EMBL/GenBank/DDBJ databases">
        <authorList>
            <person name="Graham C."/>
            <person name="Newman J.D."/>
        </authorList>
    </citation>
    <scope>NUCLEOTIDE SEQUENCE</scope>
    <source>
        <strain evidence="2">DSM 19486</strain>
    </source>
</reference>
<dbReference type="AlphaFoldDB" id="A0A9X3DD57"/>
<feature type="signal peptide" evidence="1">
    <location>
        <begin position="1"/>
        <end position="27"/>
    </location>
</feature>
<name>A0A9X3DD57_9SPHI</name>
<evidence type="ECO:0000256" key="1">
    <source>
        <dbReference type="SAM" id="SignalP"/>
    </source>
</evidence>
<protein>
    <submittedName>
        <fullName evidence="2">Uncharacterized protein</fullName>
    </submittedName>
</protein>
<organism evidence="2 3">
    <name type="scientific">Pedobacter agri</name>
    <dbReference type="NCBI Taxonomy" id="454586"/>
    <lineage>
        <taxon>Bacteria</taxon>
        <taxon>Pseudomonadati</taxon>
        <taxon>Bacteroidota</taxon>
        <taxon>Sphingobacteriia</taxon>
        <taxon>Sphingobacteriales</taxon>
        <taxon>Sphingobacteriaceae</taxon>
        <taxon>Pedobacter</taxon>
    </lineage>
</organism>
<comment type="caution">
    <text evidence="2">The sequence shown here is derived from an EMBL/GenBank/DDBJ whole genome shotgun (WGS) entry which is preliminary data.</text>
</comment>
<dbReference type="EMBL" id="JAPJUH010000003">
    <property type="protein sequence ID" value="MCX3265489.1"/>
    <property type="molecule type" value="Genomic_DNA"/>
</dbReference>
<accession>A0A9X3DD57</accession>
<sequence>MKKQMVTLWKKTTSVCLLVVISLSAHAQLGKKPKSAAYGKLTPSITSPTGGSIIGGPFVLVGKAEPNTTVNVTISPIYLMPKSTDGKPVLRVSTPLHERQEFTAKADANGVWQSRVVEVHYDPKATGRRIFASVYQIWGNEILQSRNTEYMVSQKRLKKSN</sequence>
<gene>
    <name evidence="2" type="ORF">OQZ29_12080</name>
</gene>
<dbReference type="RefSeq" id="WP_157258888.1">
    <property type="nucleotide sequence ID" value="NZ_JAPJUH010000003.1"/>
</dbReference>
<keyword evidence="3" id="KW-1185">Reference proteome</keyword>
<evidence type="ECO:0000313" key="2">
    <source>
        <dbReference type="EMBL" id="MCX3265489.1"/>
    </source>
</evidence>
<keyword evidence="1" id="KW-0732">Signal</keyword>
<feature type="chain" id="PRO_5040794377" evidence="1">
    <location>
        <begin position="28"/>
        <end position="161"/>
    </location>
</feature>
<evidence type="ECO:0000313" key="3">
    <source>
        <dbReference type="Proteomes" id="UP001142592"/>
    </source>
</evidence>
<dbReference type="Proteomes" id="UP001142592">
    <property type="component" value="Unassembled WGS sequence"/>
</dbReference>